<dbReference type="Gene3D" id="3.40.30.10">
    <property type="entry name" value="Glutaredoxin"/>
    <property type="match status" value="1"/>
</dbReference>
<accession>A0A5M9JB78</accession>
<dbReference type="EMBL" id="VICG01000013">
    <property type="protein sequence ID" value="KAA8565850.1"/>
    <property type="molecule type" value="Genomic_DNA"/>
</dbReference>
<evidence type="ECO:0000256" key="5">
    <source>
        <dbReference type="ARBA" id="ARBA00073833"/>
    </source>
</evidence>
<dbReference type="InterPro" id="IPR036249">
    <property type="entry name" value="Thioredoxin-like_sf"/>
</dbReference>
<evidence type="ECO:0000259" key="7">
    <source>
        <dbReference type="Pfam" id="PF01323"/>
    </source>
</evidence>
<organism evidence="8 9">
    <name type="scientific">Monilinia fructicola</name>
    <name type="common">Brown rot fungus</name>
    <name type="synonym">Ciboria fructicola</name>
    <dbReference type="NCBI Taxonomy" id="38448"/>
    <lineage>
        <taxon>Eukaryota</taxon>
        <taxon>Fungi</taxon>
        <taxon>Dikarya</taxon>
        <taxon>Ascomycota</taxon>
        <taxon>Pezizomycotina</taxon>
        <taxon>Leotiomycetes</taxon>
        <taxon>Helotiales</taxon>
        <taxon>Sclerotiniaceae</taxon>
        <taxon>Monilinia</taxon>
    </lineage>
</organism>
<dbReference type="GO" id="GO:0006749">
    <property type="term" value="P:glutathione metabolic process"/>
    <property type="evidence" value="ECO:0007669"/>
    <property type="project" value="TreeGrafter"/>
</dbReference>
<dbReference type="PANTHER" id="PTHR42943">
    <property type="entry name" value="GLUTATHIONE S-TRANSFERASE KAPPA"/>
    <property type="match status" value="1"/>
</dbReference>
<gene>
    <name evidence="8" type="ORF">EYC84_009669</name>
</gene>
<dbReference type="InterPro" id="IPR001853">
    <property type="entry name" value="DSBA-like_thioredoxin_dom"/>
</dbReference>
<dbReference type="InterPro" id="IPR051924">
    <property type="entry name" value="GST_Kappa/NadH"/>
</dbReference>
<keyword evidence="3" id="KW-0808">Transferase</keyword>
<feature type="domain" description="DSBA-like thioredoxin" evidence="7">
    <location>
        <begin position="10"/>
        <end position="206"/>
    </location>
</feature>
<evidence type="ECO:0000313" key="9">
    <source>
        <dbReference type="Proteomes" id="UP000322873"/>
    </source>
</evidence>
<keyword evidence="9" id="KW-1185">Reference proteome</keyword>
<dbReference type="AlphaFoldDB" id="A0A5M9JB78"/>
<evidence type="ECO:0000256" key="4">
    <source>
        <dbReference type="ARBA" id="ARBA00047960"/>
    </source>
</evidence>
<reference evidence="8 9" key="1">
    <citation type="submission" date="2019-06" db="EMBL/GenBank/DDBJ databases">
        <title>Genome Sequence of the Brown Rot Fungal Pathogen Monilinia fructicola.</title>
        <authorList>
            <person name="De Miccolis Angelini R.M."/>
            <person name="Landi L."/>
            <person name="Abate D."/>
            <person name="Pollastro S."/>
            <person name="Romanazzi G."/>
            <person name="Faretra F."/>
        </authorList>
    </citation>
    <scope>NUCLEOTIDE SEQUENCE [LARGE SCALE GENOMIC DNA]</scope>
    <source>
        <strain evidence="8 9">Mfrc123</strain>
    </source>
</reference>
<name>A0A5M9JB78_MONFR</name>
<protein>
    <recommendedName>
        <fullName evidence="5">Glutathione S-transferase kappa 1</fullName>
        <ecNumber evidence="2">2.5.1.18</ecNumber>
    </recommendedName>
    <alternativeName>
        <fullName evidence="6">GST class-kappa</fullName>
    </alternativeName>
</protein>
<evidence type="ECO:0000256" key="3">
    <source>
        <dbReference type="ARBA" id="ARBA00022679"/>
    </source>
</evidence>
<comment type="similarity">
    <text evidence="1">Belongs to the GST superfamily. Kappa family.</text>
</comment>
<proteinExistence type="inferred from homology"/>
<dbReference type="EC" id="2.5.1.18" evidence="2"/>
<dbReference type="PANTHER" id="PTHR42943:SF2">
    <property type="entry name" value="GLUTATHIONE S-TRANSFERASE KAPPA 1"/>
    <property type="match status" value="1"/>
</dbReference>
<evidence type="ECO:0000256" key="1">
    <source>
        <dbReference type="ARBA" id="ARBA00006494"/>
    </source>
</evidence>
<evidence type="ECO:0000313" key="8">
    <source>
        <dbReference type="EMBL" id="KAA8565850.1"/>
    </source>
</evidence>
<dbReference type="SUPFAM" id="SSF52833">
    <property type="entry name" value="Thioredoxin-like"/>
    <property type="match status" value="1"/>
</dbReference>
<comment type="caution">
    <text evidence="8">The sequence shown here is derived from an EMBL/GenBank/DDBJ whole genome shotgun (WGS) entry which is preliminary data.</text>
</comment>
<evidence type="ECO:0000256" key="2">
    <source>
        <dbReference type="ARBA" id="ARBA00012452"/>
    </source>
</evidence>
<dbReference type="GO" id="GO:0004602">
    <property type="term" value="F:glutathione peroxidase activity"/>
    <property type="evidence" value="ECO:0007669"/>
    <property type="project" value="TreeGrafter"/>
</dbReference>
<dbReference type="GO" id="GO:0004364">
    <property type="term" value="F:glutathione transferase activity"/>
    <property type="evidence" value="ECO:0007669"/>
    <property type="project" value="UniProtKB-EC"/>
</dbReference>
<dbReference type="Proteomes" id="UP000322873">
    <property type="component" value="Unassembled WGS sequence"/>
</dbReference>
<dbReference type="Pfam" id="PF01323">
    <property type="entry name" value="DSBA"/>
    <property type="match status" value="1"/>
</dbReference>
<dbReference type="FunFam" id="3.40.30.10:FF:000096">
    <property type="entry name" value="Glutathione S-transferase kappa"/>
    <property type="match status" value="1"/>
</dbReference>
<comment type="catalytic activity">
    <reaction evidence="4">
        <text>RX + glutathione = an S-substituted glutathione + a halide anion + H(+)</text>
        <dbReference type="Rhea" id="RHEA:16437"/>
        <dbReference type="ChEBI" id="CHEBI:15378"/>
        <dbReference type="ChEBI" id="CHEBI:16042"/>
        <dbReference type="ChEBI" id="CHEBI:17792"/>
        <dbReference type="ChEBI" id="CHEBI:57925"/>
        <dbReference type="ChEBI" id="CHEBI:90779"/>
        <dbReference type="EC" id="2.5.1.18"/>
    </reaction>
</comment>
<dbReference type="VEuPathDB" id="FungiDB:MFRU_006g03760"/>
<sequence>MDKMERRPKITLFVDTVSPFAYEAYWIFRNDPTFSRCDIEYVPVFLGGIMKDVGGIPPINIKNKDKWINQERLRWASLFNIPISKTTPVGFPHSTLKIQRALCVLPFLFPEKKAEQEVLCKLLDNFYQLYWAEGKDITVAGVLEGILRDVIGEEKAGIVLREIPGKGKEAIGRNNGRAIQEGAFGLPWMVCTNSSGKTEGFWGSVESFAINSFNYILSYHLPSCVLKYLRNSSPPWVIFSPIQSANPHPLFRD</sequence>
<dbReference type="GO" id="GO:0005739">
    <property type="term" value="C:mitochondrion"/>
    <property type="evidence" value="ECO:0007669"/>
    <property type="project" value="TreeGrafter"/>
</dbReference>
<dbReference type="GO" id="GO:0005777">
    <property type="term" value="C:peroxisome"/>
    <property type="evidence" value="ECO:0007669"/>
    <property type="project" value="TreeGrafter"/>
</dbReference>
<evidence type="ECO:0000256" key="6">
    <source>
        <dbReference type="ARBA" id="ARBA00083519"/>
    </source>
</evidence>